<organism evidence="3 4">
    <name type="scientific">Thalassomonas haliotis</name>
    <dbReference type="NCBI Taxonomy" id="485448"/>
    <lineage>
        <taxon>Bacteria</taxon>
        <taxon>Pseudomonadati</taxon>
        <taxon>Pseudomonadota</taxon>
        <taxon>Gammaproteobacteria</taxon>
        <taxon>Alteromonadales</taxon>
        <taxon>Colwelliaceae</taxon>
        <taxon>Thalassomonas</taxon>
    </lineage>
</organism>
<dbReference type="RefSeq" id="WP_274051668.1">
    <property type="nucleotide sequence ID" value="NZ_CP059693.1"/>
</dbReference>
<dbReference type="Pfam" id="PF07589">
    <property type="entry name" value="PEP-CTERM"/>
    <property type="match status" value="1"/>
</dbReference>
<sequence>MMNCSNLYKKARVVKSFALCTLLTVAQQASAGLLERTIVVDGGPDVEAYYDDVLDVTWLKNANFVETTDYDANGDSFLLWQDAKNWVAQLSIGEYDDWRLPSIQPLDADKGYDYSGTLDGSSDWGYNSTSELHELAYMFTVNLGLESRINSNNTWNEKWVDYKFYEVNTNGLGNRIDIDGFYSAQYWYDQEYGAKADNAWIFDTNVGRQVGISQIGSGRAWAVRDGDLASGTSATVPEPAPMLLLGFALFALSLHRQRKDC</sequence>
<feature type="domain" description="Ice-binding protein C-terminal" evidence="2">
    <location>
        <begin position="235"/>
        <end position="256"/>
    </location>
</feature>
<evidence type="ECO:0000259" key="2">
    <source>
        <dbReference type="Pfam" id="PF07589"/>
    </source>
</evidence>
<protein>
    <submittedName>
        <fullName evidence="3">DUF1566 domain-containing protein</fullName>
    </submittedName>
</protein>
<keyword evidence="1" id="KW-0732">Signal</keyword>
<evidence type="ECO:0000256" key="1">
    <source>
        <dbReference type="SAM" id="SignalP"/>
    </source>
</evidence>
<feature type="chain" id="PRO_5046015791" evidence="1">
    <location>
        <begin position="32"/>
        <end position="261"/>
    </location>
</feature>
<feature type="signal peptide" evidence="1">
    <location>
        <begin position="1"/>
        <end position="31"/>
    </location>
</feature>
<dbReference type="EMBL" id="CP059693">
    <property type="protein sequence ID" value="WDE11513.1"/>
    <property type="molecule type" value="Genomic_DNA"/>
</dbReference>
<accession>A0ABY7VF40</accession>
<evidence type="ECO:0000313" key="3">
    <source>
        <dbReference type="EMBL" id="WDE11513.1"/>
    </source>
</evidence>
<dbReference type="Proteomes" id="UP001215231">
    <property type="component" value="Chromosome"/>
</dbReference>
<dbReference type="NCBIfam" id="TIGR02595">
    <property type="entry name" value="PEP_CTERM"/>
    <property type="match status" value="1"/>
</dbReference>
<reference evidence="3 4" key="1">
    <citation type="journal article" date="2022" name="Mar. Drugs">
        <title>Bioassay-Guided Fractionation Leads to the Detection of Cholic Acid Generated by the Rare Thalassomonas sp.</title>
        <authorList>
            <person name="Pheiffer F."/>
            <person name="Schneider Y.K."/>
            <person name="Hansen E.H."/>
            <person name="Andersen J.H."/>
            <person name="Isaksson J."/>
            <person name="Busche T."/>
            <person name="R C."/>
            <person name="Kalinowski J."/>
            <person name="Zyl L.V."/>
            <person name="Trindade M."/>
        </authorList>
    </citation>
    <scope>NUCLEOTIDE SEQUENCE [LARGE SCALE GENOMIC DNA]</scope>
    <source>
        <strain evidence="3 4">A5K-61T</strain>
    </source>
</reference>
<dbReference type="InterPro" id="IPR013424">
    <property type="entry name" value="Ice-binding_C"/>
</dbReference>
<proteinExistence type="predicted"/>
<evidence type="ECO:0000313" key="4">
    <source>
        <dbReference type="Proteomes" id="UP001215231"/>
    </source>
</evidence>
<gene>
    <name evidence="3" type="ORF">H3N35_25420</name>
</gene>
<name>A0ABY7VF40_9GAMM</name>
<keyword evidence="4" id="KW-1185">Reference proteome</keyword>